<dbReference type="AlphaFoldDB" id="A0AAD2HCM9"/>
<evidence type="ECO:0000313" key="3">
    <source>
        <dbReference type="Proteomes" id="UP001295794"/>
    </source>
</evidence>
<feature type="non-terminal residue" evidence="2">
    <location>
        <position position="1"/>
    </location>
</feature>
<comment type="caution">
    <text evidence="2">The sequence shown here is derived from an EMBL/GenBank/DDBJ whole genome shotgun (WGS) entry which is preliminary data.</text>
</comment>
<evidence type="ECO:0000256" key="1">
    <source>
        <dbReference type="SAM" id="MobiDB-lite"/>
    </source>
</evidence>
<evidence type="ECO:0000313" key="2">
    <source>
        <dbReference type="EMBL" id="CAK5272506.1"/>
    </source>
</evidence>
<protein>
    <submittedName>
        <fullName evidence="2">Uncharacterized protein</fullName>
    </submittedName>
</protein>
<feature type="region of interest" description="Disordered" evidence="1">
    <location>
        <begin position="31"/>
        <end position="55"/>
    </location>
</feature>
<gene>
    <name evidence="2" type="ORF">MYCIT1_LOCUS18166</name>
</gene>
<feature type="non-terminal residue" evidence="2">
    <location>
        <position position="88"/>
    </location>
</feature>
<accession>A0AAD2HCM9</accession>
<keyword evidence="3" id="KW-1185">Reference proteome</keyword>
<reference evidence="2" key="1">
    <citation type="submission" date="2023-11" db="EMBL/GenBank/DDBJ databases">
        <authorList>
            <person name="De Vega J J."/>
            <person name="De Vega J J."/>
        </authorList>
    </citation>
    <scope>NUCLEOTIDE SEQUENCE</scope>
</reference>
<sequence length="88" mass="10129">NVLAHRWVRYDRLLPDISFVRPNISTVRKGSALAESAKRGTEHLQSPSSGDLPQLRRTPRYLAVLRVIDINSSDALLQRRRKSEIPRR</sequence>
<proteinExistence type="predicted"/>
<dbReference type="Proteomes" id="UP001295794">
    <property type="component" value="Unassembled WGS sequence"/>
</dbReference>
<organism evidence="2 3">
    <name type="scientific">Mycena citricolor</name>
    <dbReference type="NCBI Taxonomy" id="2018698"/>
    <lineage>
        <taxon>Eukaryota</taxon>
        <taxon>Fungi</taxon>
        <taxon>Dikarya</taxon>
        <taxon>Basidiomycota</taxon>
        <taxon>Agaricomycotina</taxon>
        <taxon>Agaricomycetes</taxon>
        <taxon>Agaricomycetidae</taxon>
        <taxon>Agaricales</taxon>
        <taxon>Marasmiineae</taxon>
        <taxon>Mycenaceae</taxon>
        <taxon>Mycena</taxon>
    </lineage>
</organism>
<dbReference type="EMBL" id="CAVNYO010000181">
    <property type="protein sequence ID" value="CAK5272506.1"/>
    <property type="molecule type" value="Genomic_DNA"/>
</dbReference>
<name>A0AAD2HCM9_9AGAR</name>